<evidence type="ECO:0000313" key="1">
    <source>
        <dbReference type="EMBL" id="MDT8900506.1"/>
    </source>
</evidence>
<evidence type="ECO:0000313" key="2">
    <source>
        <dbReference type="Proteomes" id="UP001254848"/>
    </source>
</evidence>
<comment type="caution">
    <text evidence="1">The sequence shown here is derived from an EMBL/GenBank/DDBJ whole genome shotgun (WGS) entry which is preliminary data.</text>
</comment>
<organism evidence="1 2">
    <name type="scientific">Anaeroselena agilis</name>
    <dbReference type="NCBI Taxonomy" id="3063788"/>
    <lineage>
        <taxon>Bacteria</taxon>
        <taxon>Bacillati</taxon>
        <taxon>Bacillota</taxon>
        <taxon>Negativicutes</taxon>
        <taxon>Acetonemataceae</taxon>
        <taxon>Anaeroselena</taxon>
    </lineage>
</organism>
<dbReference type="Proteomes" id="UP001254848">
    <property type="component" value="Unassembled WGS sequence"/>
</dbReference>
<keyword evidence="2" id="KW-1185">Reference proteome</keyword>
<reference evidence="1 2" key="1">
    <citation type="submission" date="2023-07" db="EMBL/GenBank/DDBJ databases">
        <title>The novel representative of Negativicutes class, Anaeroselena agilis gen. nov. sp. nov.</title>
        <authorList>
            <person name="Prokofeva M.I."/>
            <person name="Elcheninov A.G."/>
            <person name="Klyukina A."/>
            <person name="Kublanov I.V."/>
            <person name="Frolov E.N."/>
            <person name="Podosokorskaya O.A."/>
        </authorList>
    </citation>
    <scope>NUCLEOTIDE SEQUENCE [LARGE SCALE GENOMIC DNA]</scope>
    <source>
        <strain evidence="1 2">4137-cl</strain>
    </source>
</reference>
<accession>A0ABU3NUK8</accession>
<gene>
    <name evidence="1" type="ORF">Q4T40_04545</name>
</gene>
<dbReference type="RefSeq" id="WP_413779045.1">
    <property type="nucleotide sequence ID" value="NZ_JAUOZS010000001.1"/>
</dbReference>
<sequence>MEKVCPVCNGLVAVAENCPRCGRRLVDGGALENYFGPYSPYMDVASFQQGAPDVHCVHLLYCPACGYDVRAAWDLVAI</sequence>
<dbReference type="EMBL" id="JAUOZS010000001">
    <property type="protein sequence ID" value="MDT8900506.1"/>
    <property type="molecule type" value="Genomic_DNA"/>
</dbReference>
<name>A0ABU3NUK8_9FIRM</name>
<evidence type="ECO:0008006" key="3">
    <source>
        <dbReference type="Google" id="ProtNLM"/>
    </source>
</evidence>
<protein>
    <recommendedName>
        <fullName evidence="3">DZANK-type domain-containing protein</fullName>
    </recommendedName>
</protein>
<proteinExistence type="predicted"/>